<keyword evidence="2" id="KW-1185">Reference proteome</keyword>
<feature type="coiled-coil region" evidence="1">
    <location>
        <begin position="66"/>
        <end position="130"/>
    </location>
</feature>
<reference evidence="3" key="1">
    <citation type="submission" date="2025-08" db="UniProtKB">
        <authorList>
            <consortium name="RefSeq"/>
        </authorList>
    </citation>
    <scope>IDENTIFICATION</scope>
    <source>
        <tissue evidence="3">Whole organism</tissue>
    </source>
</reference>
<proteinExistence type="predicted"/>
<dbReference type="GeneID" id="127749164"/>
<dbReference type="KEGG" id="foc:127749164"/>
<protein>
    <submittedName>
        <fullName evidence="3">Uncharacterized protein LOC127749164</fullName>
    </submittedName>
</protein>
<dbReference type="RefSeq" id="XP_052122240.1">
    <property type="nucleotide sequence ID" value="XM_052266280.1"/>
</dbReference>
<keyword evidence="1" id="KW-0175">Coiled coil</keyword>
<evidence type="ECO:0000313" key="3">
    <source>
        <dbReference type="RefSeq" id="XP_052122240.1"/>
    </source>
</evidence>
<evidence type="ECO:0000313" key="2">
    <source>
        <dbReference type="Proteomes" id="UP000504606"/>
    </source>
</evidence>
<dbReference type="AlphaFoldDB" id="A0A9C6WXL2"/>
<sequence>MTATRAISMSGNSLVCNADSLRVKSGTSERTASRVHSFNAASMQDVQTSTGRKNEQLTAQWVTASLSELRSELMELARAHNESAERAQRNDLRAQVRLARADAASTRRELERLRADHSRAVADLQQARQDVSSLRSAHQLSAKKCAETRQQVLGLQSEWQVAKRSLKKSPET</sequence>
<evidence type="ECO:0000256" key="1">
    <source>
        <dbReference type="SAM" id="Coils"/>
    </source>
</evidence>
<dbReference type="Proteomes" id="UP000504606">
    <property type="component" value="Unplaced"/>
</dbReference>
<name>A0A9C6WXL2_FRAOC</name>
<gene>
    <name evidence="3" type="primary">LOC127749164</name>
</gene>
<accession>A0A9C6WXL2</accession>
<organism evidence="2 3">
    <name type="scientific">Frankliniella occidentalis</name>
    <name type="common">Western flower thrips</name>
    <name type="synonym">Euthrips occidentalis</name>
    <dbReference type="NCBI Taxonomy" id="133901"/>
    <lineage>
        <taxon>Eukaryota</taxon>
        <taxon>Metazoa</taxon>
        <taxon>Ecdysozoa</taxon>
        <taxon>Arthropoda</taxon>
        <taxon>Hexapoda</taxon>
        <taxon>Insecta</taxon>
        <taxon>Pterygota</taxon>
        <taxon>Neoptera</taxon>
        <taxon>Paraneoptera</taxon>
        <taxon>Thysanoptera</taxon>
        <taxon>Terebrantia</taxon>
        <taxon>Thripoidea</taxon>
        <taxon>Thripidae</taxon>
        <taxon>Frankliniella</taxon>
    </lineage>
</organism>